<feature type="compositionally biased region" description="Basic and acidic residues" evidence="2">
    <location>
        <begin position="11"/>
        <end position="28"/>
    </location>
</feature>
<feature type="region of interest" description="Disordered" evidence="2">
    <location>
        <begin position="40"/>
        <end position="67"/>
    </location>
</feature>
<proteinExistence type="predicted"/>
<evidence type="ECO:0000259" key="3">
    <source>
        <dbReference type="PROSITE" id="PS50011"/>
    </source>
</evidence>
<comment type="caution">
    <text evidence="4">The sequence shown here is derived from an EMBL/GenBank/DDBJ whole genome shotgun (WGS) entry which is preliminary data.</text>
</comment>
<protein>
    <submittedName>
        <fullName evidence="4">(Atlantic silverside) hypothetical protein</fullName>
    </submittedName>
</protein>
<dbReference type="PROSITE" id="PS50011">
    <property type="entry name" value="PROTEIN_KINASE_DOM"/>
    <property type="match status" value="1"/>
</dbReference>
<evidence type="ECO:0000313" key="4">
    <source>
        <dbReference type="EMBL" id="CAG5929632.1"/>
    </source>
</evidence>
<dbReference type="PROSITE" id="PS00107">
    <property type="entry name" value="PROTEIN_KINASE_ATP"/>
    <property type="match status" value="1"/>
</dbReference>
<dbReference type="EMBL" id="CAJRST010014446">
    <property type="protein sequence ID" value="CAG5929632.1"/>
    <property type="molecule type" value="Genomic_DNA"/>
</dbReference>
<evidence type="ECO:0000256" key="1">
    <source>
        <dbReference type="PROSITE-ProRule" id="PRU10141"/>
    </source>
</evidence>
<keyword evidence="1" id="KW-0547">Nucleotide-binding</keyword>
<feature type="binding site" evidence="1">
    <location>
        <position position="112"/>
    </location>
    <ligand>
        <name>ATP</name>
        <dbReference type="ChEBI" id="CHEBI:30616"/>
    </ligand>
</feature>
<dbReference type="InterPro" id="IPR011009">
    <property type="entry name" value="Kinase-like_dom_sf"/>
</dbReference>
<dbReference type="OrthoDB" id="336747at2759"/>
<accession>A0A8S4BEQ5</accession>
<feature type="domain" description="Protein kinase" evidence="3">
    <location>
        <begin position="83"/>
        <end position="152"/>
    </location>
</feature>
<dbReference type="Gene3D" id="3.30.200.20">
    <property type="entry name" value="Phosphorylase Kinase, domain 1"/>
    <property type="match status" value="1"/>
</dbReference>
<dbReference type="InterPro" id="IPR017441">
    <property type="entry name" value="Protein_kinase_ATP_BS"/>
</dbReference>
<dbReference type="GO" id="GO:0004672">
    <property type="term" value="F:protein kinase activity"/>
    <property type="evidence" value="ECO:0007669"/>
    <property type="project" value="InterPro"/>
</dbReference>
<dbReference type="GO" id="GO:0005524">
    <property type="term" value="F:ATP binding"/>
    <property type="evidence" value="ECO:0007669"/>
    <property type="project" value="UniProtKB-UniRule"/>
</dbReference>
<dbReference type="SUPFAM" id="SSF56112">
    <property type="entry name" value="Protein kinase-like (PK-like)"/>
    <property type="match status" value="1"/>
</dbReference>
<organism evidence="4 5">
    <name type="scientific">Menidia menidia</name>
    <name type="common">Atlantic silverside</name>
    <dbReference type="NCBI Taxonomy" id="238744"/>
    <lineage>
        <taxon>Eukaryota</taxon>
        <taxon>Metazoa</taxon>
        <taxon>Chordata</taxon>
        <taxon>Craniata</taxon>
        <taxon>Vertebrata</taxon>
        <taxon>Euteleostomi</taxon>
        <taxon>Actinopterygii</taxon>
        <taxon>Neopterygii</taxon>
        <taxon>Teleostei</taxon>
        <taxon>Neoteleostei</taxon>
        <taxon>Acanthomorphata</taxon>
        <taxon>Ovalentaria</taxon>
        <taxon>Atherinomorphae</taxon>
        <taxon>Atheriniformes</taxon>
        <taxon>Atherinopsidae</taxon>
        <taxon>Menidiinae</taxon>
        <taxon>Menidia</taxon>
    </lineage>
</organism>
<evidence type="ECO:0000256" key="2">
    <source>
        <dbReference type="SAM" id="MobiDB-lite"/>
    </source>
</evidence>
<reference evidence="4" key="1">
    <citation type="submission" date="2021-05" db="EMBL/GenBank/DDBJ databases">
        <authorList>
            <person name="Tigano A."/>
        </authorList>
    </citation>
    <scope>NUCLEOTIDE SEQUENCE</scope>
</reference>
<dbReference type="InterPro" id="IPR000719">
    <property type="entry name" value="Prot_kinase_dom"/>
</dbReference>
<gene>
    <name evidence="4" type="ORF">MMEN_LOCUS13257</name>
</gene>
<keyword evidence="5" id="KW-1185">Reference proteome</keyword>
<sequence>MVQSKPTGKPLKGEITEIYREDKTQERSFRTLQMTAETRSATASRDVLQKSRRTGAPQTGSAFGSPAHLNMAAPTCTRFTDEYQLYEELGKGAFSVVRRCMKISSGQEYAAKIINTKKLSARGARLLLGLHKGGPVLVVLDSVWLEGLVHLG</sequence>
<evidence type="ECO:0000313" key="5">
    <source>
        <dbReference type="Proteomes" id="UP000677803"/>
    </source>
</evidence>
<name>A0A8S4BEQ5_9TELE</name>
<dbReference type="Proteomes" id="UP000677803">
    <property type="component" value="Unassembled WGS sequence"/>
</dbReference>
<feature type="region of interest" description="Disordered" evidence="2">
    <location>
        <begin position="1"/>
        <end position="28"/>
    </location>
</feature>
<dbReference type="AlphaFoldDB" id="A0A8S4BEQ5"/>
<keyword evidence="1" id="KW-0067">ATP-binding</keyword>